<feature type="domain" description="Aminoglycoside phosphotransferase" evidence="2">
    <location>
        <begin position="187"/>
        <end position="364"/>
    </location>
</feature>
<dbReference type="OrthoDB" id="2906425at2759"/>
<dbReference type="InterPro" id="IPR051678">
    <property type="entry name" value="AGP_Transferase"/>
</dbReference>
<feature type="region of interest" description="Disordered" evidence="1">
    <location>
        <begin position="46"/>
        <end position="72"/>
    </location>
</feature>
<feature type="compositionally biased region" description="Polar residues" evidence="1">
    <location>
        <begin position="46"/>
        <end position="56"/>
    </location>
</feature>
<dbReference type="InterPro" id="IPR011009">
    <property type="entry name" value="Kinase-like_dom_sf"/>
</dbReference>
<evidence type="ECO:0000259" key="2">
    <source>
        <dbReference type="Pfam" id="PF01636"/>
    </source>
</evidence>
<evidence type="ECO:0000313" key="3">
    <source>
        <dbReference type="EMBL" id="ESZ93877.1"/>
    </source>
</evidence>
<feature type="compositionally biased region" description="Pro residues" evidence="1">
    <location>
        <begin position="436"/>
        <end position="458"/>
    </location>
</feature>
<dbReference type="PANTHER" id="PTHR21310">
    <property type="entry name" value="AMINOGLYCOSIDE PHOSPHOTRANSFERASE-RELATED-RELATED"/>
    <property type="match status" value="1"/>
</dbReference>
<gene>
    <name evidence="3" type="ORF">SBOR_5735</name>
</gene>
<feature type="compositionally biased region" description="Acidic residues" evidence="1">
    <location>
        <begin position="89"/>
        <end position="147"/>
    </location>
</feature>
<feature type="region of interest" description="Disordered" evidence="1">
    <location>
        <begin position="87"/>
        <end position="151"/>
    </location>
</feature>
<organism evidence="3 4">
    <name type="scientific">Sclerotinia borealis (strain F-4128)</name>
    <dbReference type="NCBI Taxonomy" id="1432307"/>
    <lineage>
        <taxon>Eukaryota</taxon>
        <taxon>Fungi</taxon>
        <taxon>Dikarya</taxon>
        <taxon>Ascomycota</taxon>
        <taxon>Pezizomycotina</taxon>
        <taxon>Leotiomycetes</taxon>
        <taxon>Helotiales</taxon>
        <taxon>Sclerotiniaceae</taxon>
        <taxon>Sclerotinia</taxon>
    </lineage>
</organism>
<comment type="caution">
    <text evidence="3">The sequence shown here is derived from an EMBL/GenBank/DDBJ whole genome shotgun (WGS) entry which is preliminary data.</text>
</comment>
<dbReference type="Gene3D" id="3.90.1200.10">
    <property type="match status" value="1"/>
</dbReference>
<evidence type="ECO:0000313" key="4">
    <source>
        <dbReference type="Proteomes" id="UP000019487"/>
    </source>
</evidence>
<dbReference type="EMBL" id="AYSA01000282">
    <property type="protein sequence ID" value="ESZ93877.1"/>
    <property type="molecule type" value="Genomic_DNA"/>
</dbReference>
<dbReference type="InterPro" id="IPR002575">
    <property type="entry name" value="Aminoglycoside_PTrfase"/>
</dbReference>
<dbReference type="Pfam" id="PF01636">
    <property type="entry name" value="APH"/>
    <property type="match status" value="1"/>
</dbReference>
<name>W9CAW1_SCLBF</name>
<reference evidence="3 4" key="1">
    <citation type="journal article" date="2014" name="Genome Announc.">
        <title>Draft genome sequence of Sclerotinia borealis, a psychrophilic plant pathogenic fungus.</title>
        <authorList>
            <person name="Mardanov A.V."/>
            <person name="Beletsky A.V."/>
            <person name="Kadnikov V.V."/>
            <person name="Ignatov A.N."/>
            <person name="Ravin N.V."/>
        </authorList>
    </citation>
    <scope>NUCLEOTIDE SEQUENCE [LARGE SCALE GENOMIC DNA]</scope>
    <source>
        <strain evidence="4">F-4157</strain>
    </source>
</reference>
<dbReference type="SUPFAM" id="SSF56112">
    <property type="entry name" value="Protein kinase-like (PK-like)"/>
    <property type="match status" value="1"/>
</dbReference>
<dbReference type="HOGENOM" id="CLU_450680_0_0_1"/>
<dbReference type="PANTHER" id="PTHR21310:SF58">
    <property type="entry name" value="AMINOGLYCOSIDE PHOSPHOTRANSFERASE DOMAIN-CONTAINING PROTEIN"/>
    <property type="match status" value="1"/>
</dbReference>
<keyword evidence="4" id="KW-1185">Reference proteome</keyword>
<sequence length="606" mass="68114">MPSVAKNPTAATIQTAFQLQHLVEAGHKNASFIDPSTLKLIHSFTDAQPENKTSLRTPEWANSKEGVQKKVSSFTDGLVGDLNVKDIDLSDESDDSEEDQDWQEGSEEDNKEEDEYGSEYDSDEYTESEDERDTLDRISEDEDEDEGAVPKKCLDAKLGEGIILHEIIGRKVARYGSKVLKSGRNLCLSEADAMRYIATHTNIPVPRVIDAVTDGKITSITMEFIEGERLDKTWNSLPEEQKKTIAAQINDFLFQLRSLNGRYIGGMNRAPAIDSRRYELEGGPFESESLFNEFLISDAYPQVPKCFLKMAEHSLLTNHAIIFAHGELAPRNILVREGRVVAVLDWENSGWYPEYWDFVKSFNAMDSRCGGWYDWVERVFPVGYEQEFMNDRVLGCSGSGYEKSRRRRRRGGEEERRRGGEEERRRMENERWDTSHPPPHKPSLSPTPTPPNPNPNPPYEKMTTPASSTTVPTVPSKPILIHFRLSKHGHPNPSLSNSRGSSAIIMLPPSINLVDFTAAAGTMIDTDRFGIRTRARGNLESEAAFMLDIGELFVQWDDGHDRLPALQVKNDGDFRGALRMMEREGGLDVGGAGMREEILDLLGGKL</sequence>
<dbReference type="AlphaFoldDB" id="W9CAW1"/>
<feature type="compositionally biased region" description="Low complexity" evidence="1">
    <location>
        <begin position="463"/>
        <end position="474"/>
    </location>
</feature>
<feature type="region of interest" description="Disordered" evidence="1">
    <location>
        <begin position="399"/>
        <end position="474"/>
    </location>
</feature>
<proteinExistence type="predicted"/>
<dbReference type="CDD" id="cd05120">
    <property type="entry name" value="APH_ChoK_like"/>
    <property type="match status" value="1"/>
</dbReference>
<protein>
    <recommendedName>
        <fullName evidence="2">Aminoglycoside phosphotransferase domain-containing protein</fullName>
    </recommendedName>
</protein>
<evidence type="ECO:0000256" key="1">
    <source>
        <dbReference type="SAM" id="MobiDB-lite"/>
    </source>
</evidence>
<dbReference type="STRING" id="1432307.W9CAW1"/>
<feature type="compositionally biased region" description="Basic and acidic residues" evidence="1">
    <location>
        <begin position="411"/>
        <end position="434"/>
    </location>
</feature>
<dbReference type="Proteomes" id="UP000019487">
    <property type="component" value="Unassembled WGS sequence"/>
</dbReference>
<accession>W9CAW1</accession>